<organism evidence="1 2">
    <name type="scientific">Sedimentisphaera salicampi</name>
    <dbReference type="NCBI Taxonomy" id="1941349"/>
    <lineage>
        <taxon>Bacteria</taxon>
        <taxon>Pseudomonadati</taxon>
        <taxon>Planctomycetota</taxon>
        <taxon>Phycisphaerae</taxon>
        <taxon>Sedimentisphaerales</taxon>
        <taxon>Sedimentisphaeraceae</taxon>
        <taxon>Sedimentisphaera</taxon>
    </lineage>
</organism>
<accession>A0A1W6LMX8</accession>
<evidence type="ECO:0000313" key="2">
    <source>
        <dbReference type="Proteomes" id="UP000193334"/>
    </source>
</evidence>
<keyword evidence="2" id="KW-1185">Reference proteome</keyword>
<dbReference type="Proteomes" id="UP000193334">
    <property type="component" value="Chromosome"/>
</dbReference>
<dbReference type="RefSeq" id="WP_085755768.1">
    <property type="nucleotide sequence ID" value="NZ_CP021023.1"/>
</dbReference>
<sequence length="367" mass="42077">MQQLISYIAPAAPATRRPAKGKLPWLRPEIGFTPKWYRQTLEIDFGEKWHTDLDYREETIKLMRRELEVRFPGSSIAAIDQPEMQPDILTGTFGACIISAIFGIPIVYSSDNWPCTSKDYLSAEQIDNLEVPDLYKSEIFQNLLGQLEAIRNKHGIIKGFMNWQGVLNNAQRIRGEDLFLDMFDNHERCRHLFDVICRTMLEASTIVQKIQSDSGFENSFSNVSNCLVNMIAPEQYREFLLAQDIKIAERDNCFGLHNCAWNATPYLNEYSKIPSVAYIDMGIDSDLERARQLFPNARRSLMYTPMDVKNKDINQIKQDLLKIAAEYGPCDIVAADIESDTEDEKVIEFIRLCDDISKEYEQSVSAG</sequence>
<name>A0A1W6LMX8_9BACT</name>
<dbReference type="Gene3D" id="3.20.20.210">
    <property type="match status" value="1"/>
</dbReference>
<evidence type="ECO:0000313" key="1">
    <source>
        <dbReference type="EMBL" id="ARN57093.1"/>
    </source>
</evidence>
<proteinExistence type="predicted"/>
<dbReference type="EMBL" id="CP021023">
    <property type="protein sequence ID" value="ARN57093.1"/>
    <property type="molecule type" value="Genomic_DNA"/>
</dbReference>
<dbReference type="AlphaFoldDB" id="A0A1W6LMX8"/>
<dbReference type="KEGG" id="pbp:STSP1_01488"/>
<dbReference type="STRING" id="1941349.STSP1_01488"/>
<protein>
    <submittedName>
        <fullName evidence="1">Uroporphyrinogen decarboxylase (URO-D)</fullName>
    </submittedName>
</protein>
<dbReference type="InterPro" id="IPR038071">
    <property type="entry name" value="UROD/MetE-like_sf"/>
</dbReference>
<gene>
    <name evidence="1" type="ORF">STSP1_01488</name>
</gene>
<dbReference type="SUPFAM" id="SSF51726">
    <property type="entry name" value="UROD/MetE-like"/>
    <property type="match status" value="1"/>
</dbReference>
<reference evidence="2" key="1">
    <citation type="submission" date="2017-04" db="EMBL/GenBank/DDBJ databases">
        <title>Comparative genomics and description of representatives of a novel lineage of planctomycetes thriving in anoxic sediments.</title>
        <authorList>
            <person name="Spring S."/>
            <person name="Bunk B."/>
            <person name="Sproer C."/>
        </authorList>
    </citation>
    <scope>NUCLEOTIDE SEQUENCE [LARGE SCALE GENOMIC DNA]</scope>
    <source>
        <strain evidence="2">ST-PulAB-D4</strain>
    </source>
</reference>